<accession>A0A0A9AH47</accession>
<protein>
    <submittedName>
        <fullName evidence="1">Uncharacterized protein</fullName>
    </submittedName>
</protein>
<dbReference type="EMBL" id="GBRH01247419">
    <property type="protein sequence ID" value="JAD50476.1"/>
    <property type="molecule type" value="Transcribed_RNA"/>
</dbReference>
<reference evidence="1" key="2">
    <citation type="journal article" date="2015" name="Data Brief">
        <title>Shoot transcriptome of the giant reed, Arundo donax.</title>
        <authorList>
            <person name="Barrero R.A."/>
            <person name="Guerrero F.D."/>
            <person name="Moolhuijzen P."/>
            <person name="Goolsby J.A."/>
            <person name="Tidwell J."/>
            <person name="Bellgard S.E."/>
            <person name="Bellgard M.I."/>
        </authorList>
    </citation>
    <scope>NUCLEOTIDE SEQUENCE</scope>
    <source>
        <tissue evidence="1">Shoot tissue taken approximately 20 cm above the soil surface</tissue>
    </source>
</reference>
<organism evidence="1">
    <name type="scientific">Arundo donax</name>
    <name type="common">Giant reed</name>
    <name type="synonym">Donax arundinaceus</name>
    <dbReference type="NCBI Taxonomy" id="35708"/>
    <lineage>
        <taxon>Eukaryota</taxon>
        <taxon>Viridiplantae</taxon>
        <taxon>Streptophyta</taxon>
        <taxon>Embryophyta</taxon>
        <taxon>Tracheophyta</taxon>
        <taxon>Spermatophyta</taxon>
        <taxon>Magnoliopsida</taxon>
        <taxon>Liliopsida</taxon>
        <taxon>Poales</taxon>
        <taxon>Poaceae</taxon>
        <taxon>PACMAD clade</taxon>
        <taxon>Arundinoideae</taxon>
        <taxon>Arundineae</taxon>
        <taxon>Arundo</taxon>
    </lineage>
</organism>
<dbReference type="AlphaFoldDB" id="A0A0A9AH47"/>
<evidence type="ECO:0000313" key="1">
    <source>
        <dbReference type="EMBL" id="JAD50476.1"/>
    </source>
</evidence>
<sequence length="35" mass="4271">METMWFLNYQNAEPIDDDSKCAEQKKFGQTELRRF</sequence>
<reference evidence="1" key="1">
    <citation type="submission" date="2014-09" db="EMBL/GenBank/DDBJ databases">
        <authorList>
            <person name="Magalhaes I.L.F."/>
            <person name="Oliveira U."/>
            <person name="Santos F.R."/>
            <person name="Vidigal T.H.D.A."/>
            <person name="Brescovit A.D."/>
            <person name="Santos A.J."/>
        </authorList>
    </citation>
    <scope>NUCLEOTIDE SEQUENCE</scope>
    <source>
        <tissue evidence="1">Shoot tissue taken approximately 20 cm above the soil surface</tissue>
    </source>
</reference>
<proteinExistence type="predicted"/>
<name>A0A0A9AH47_ARUDO</name>